<dbReference type="Proteomes" id="UP000233553">
    <property type="component" value="Unassembled WGS sequence"/>
</dbReference>
<accession>A0A2N0W9F1</accession>
<name>A0A2N0W9F1_9GAMM</name>
<reference evidence="2 3" key="1">
    <citation type="submission" date="2017-12" db="EMBL/GenBank/DDBJ databases">
        <title>Draft Genome sequences of multiple microbial strains isolated from spacecraft associated surfaces.</title>
        <authorList>
            <person name="Seuylemezian A."/>
            <person name="Vaishampayan P."/>
            <person name="Venkateswaran K."/>
        </authorList>
    </citation>
    <scope>NUCLEOTIDE SEQUENCE [LARGE SCALE GENOMIC DNA]</scope>
    <source>
        <strain evidence="2 3">2P01AA</strain>
    </source>
</reference>
<evidence type="ECO:0000256" key="1">
    <source>
        <dbReference type="SAM" id="SignalP"/>
    </source>
</evidence>
<sequence>MKKRLSLLLMALFTAHSNAALVNLNLDEFQKTFQSLNKTQGYNGEIKSDALTGATHEKFIVTGSSHSDERGPVLMTGYYVNPTQIGMLYAITQYRVYCDDETYSYALSNFEPNGALSSTNMDTDYAFEYENPSARDQQFAKILKNACLHPAK</sequence>
<organism evidence="2 3">
    <name type="scientific">Acinetobacter proteolyticus</name>
    <dbReference type="NCBI Taxonomy" id="1776741"/>
    <lineage>
        <taxon>Bacteria</taxon>
        <taxon>Pseudomonadati</taxon>
        <taxon>Pseudomonadota</taxon>
        <taxon>Gammaproteobacteria</taxon>
        <taxon>Moraxellales</taxon>
        <taxon>Moraxellaceae</taxon>
        <taxon>Acinetobacter</taxon>
    </lineage>
</organism>
<feature type="signal peptide" evidence="1">
    <location>
        <begin position="1"/>
        <end position="19"/>
    </location>
</feature>
<gene>
    <name evidence="2" type="ORF">CW311_20585</name>
</gene>
<proteinExistence type="predicted"/>
<evidence type="ECO:0008006" key="4">
    <source>
        <dbReference type="Google" id="ProtNLM"/>
    </source>
</evidence>
<evidence type="ECO:0000313" key="2">
    <source>
        <dbReference type="EMBL" id="PKF31119.1"/>
    </source>
</evidence>
<feature type="chain" id="PRO_5014903401" description="DUF4468 domain-containing protein" evidence="1">
    <location>
        <begin position="20"/>
        <end position="152"/>
    </location>
</feature>
<dbReference type="EMBL" id="PISJ01000027">
    <property type="protein sequence ID" value="PKF31119.1"/>
    <property type="molecule type" value="Genomic_DNA"/>
</dbReference>
<protein>
    <recommendedName>
        <fullName evidence="4">DUF4468 domain-containing protein</fullName>
    </recommendedName>
</protein>
<evidence type="ECO:0000313" key="3">
    <source>
        <dbReference type="Proteomes" id="UP000233553"/>
    </source>
</evidence>
<keyword evidence="1" id="KW-0732">Signal</keyword>
<comment type="caution">
    <text evidence="2">The sequence shown here is derived from an EMBL/GenBank/DDBJ whole genome shotgun (WGS) entry which is preliminary data.</text>
</comment>
<dbReference type="RefSeq" id="WP_101237688.1">
    <property type="nucleotide sequence ID" value="NZ_PISJ01000027.1"/>
</dbReference>
<dbReference type="AlphaFoldDB" id="A0A2N0W9F1"/>